<evidence type="ECO:0000256" key="1">
    <source>
        <dbReference type="SAM" id="Phobius"/>
    </source>
</evidence>
<feature type="transmembrane region" description="Helical" evidence="1">
    <location>
        <begin position="255"/>
        <end position="274"/>
    </location>
</feature>
<comment type="caution">
    <text evidence="2">The sequence shown here is derived from an EMBL/GenBank/DDBJ whole genome shotgun (WGS) entry which is preliminary data.</text>
</comment>
<evidence type="ECO:0000313" key="3">
    <source>
        <dbReference type="Proteomes" id="UP000287447"/>
    </source>
</evidence>
<protein>
    <submittedName>
        <fullName evidence="2">DUF4173 domain-containing protein</fullName>
    </submittedName>
</protein>
<feature type="transmembrane region" description="Helical" evidence="1">
    <location>
        <begin position="359"/>
        <end position="381"/>
    </location>
</feature>
<keyword evidence="3" id="KW-1185">Reference proteome</keyword>
<feature type="transmembrane region" description="Helical" evidence="1">
    <location>
        <begin position="20"/>
        <end position="36"/>
    </location>
</feature>
<keyword evidence="1" id="KW-1133">Transmembrane helix</keyword>
<keyword evidence="1" id="KW-0812">Transmembrane</keyword>
<dbReference type="InterPro" id="IPR025291">
    <property type="entry name" value="DUF4153"/>
</dbReference>
<dbReference type="AlphaFoldDB" id="A0A437QNK5"/>
<feature type="transmembrane region" description="Helical" evidence="1">
    <location>
        <begin position="195"/>
        <end position="214"/>
    </location>
</feature>
<dbReference type="Pfam" id="PF13687">
    <property type="entry name" value="DUF4153"/>
    <property type="match status" value="1"/>
</dbReference>
<gene>
    <name evidence="2" type="ORF">EOI86_12430</name>
</gene>
<organism evidence="2 3">
    <name type="scientific">Hwanghaeella grinnelliae</name>
    <dbReference type="NCBI Taxonomy" id="2500179"/>
    <lineage>
        <taxon>Bacteria</taxon>
        <taxon>Pseudomonadati</taxon>
        <taxon>Pseudomonadota</taxon>
        <taxon>Alphaproteobacteria</taxon>
        <taxon>Rhodospirillales</taxon>
        <taxon>Rhodospirillaceae</taxon>
        <taxon>Hwanghaeella</taxon>
    </lineage>
</organism>
<keyword evidence="1" id="KW-0472">Membrane</keyword>
<dbReference type="RefSeq" id="WP_127765516.1">
    <property type="nucleotide sequence ID" value="NZ_SADE01000002.1"/>
</dbReference>
<feature type="transmembrane region" description="Helical" evidence="1">
    <location>
        <begin position="116"/>
        <end position="135"/>
    </location>
</feature>
<dbReference type="Proteomes" id="UP000287447">
    <property type="component" value="Unassembled WGS sequence"/>
</dbReference>
<accession>A0A437QNK5</accession>
<feature type="transmembrane region" description="Helical" evidence="1">
    <location>
        <begin position="393"/>
        <end position="417"/>
    </location>
</feature>
<dbReference type="OrthoDB" id="7280060at2"/>
<feature type="transmembrane region" description="Helical" evidence="1">
    <location>
        <begin position="294"/>
        <end position="314"/>
    </location>
</feature>
<feature type="transmembrane region" description="Helical" evidence="1">
    <location>
        <begin position="42"/>
        <end position="59"/>
    </location>
</feature>
<proteinExistence type="predicted"/>
<feature type="transmembrane region" description="Helical" evidence="1">
    <location>
        <begin position="155"/>
        <end position="175"/>
    </location>
</feature>
<name>A0A437QNK5_9PROT</name>
<feature type="transmembrane region" description="Helical" evidence="1">
    <location>
        <begin position="326"/>
        <end position="347"/>
    </location>
</feature>
<sequence length="501" mass="54995">MPTAVTTKPFILPKPGIRRSFLLAGLMIAVADWLFYDRPLGISVIVAVTVVALGVVAGLSKPVPKRRIAIAVALLAASVLPILEYASTLSLFIVIMGIASFAILLNQDIPTRLEGLLFKSASLLTSGPFQLIRTVRQMKRAGRRAKCRHSMSQVILPWIMPIGLGLIFLLLFRLANPLIESWLASLVPDMTGNTIKAGRICFWAGALIAVWPFVRLKRSSAVFPATPVTTGFGQPVVGGRHADALFGTDTVIRSLAAFNALFLIQTGLDLFYLWGGTRLPIGMTHAEYAHRGAYPLVFTALLAGAVILFAMRPGSRTEGNPAVRKLVYLWTAQNVLLVMSSIFRLQLYVAEYALTYLRIAAFVWMGLVAAGLVLIVVRIVLQKSNRWLISANTLALVATLYVCAFVNFPYFIAAYNLNHGGAPTITKTSSWSNSVDAAYICSLGVHAFPAVETFVPRGPENPSRYATCFGKRLAKFLRDSDDWRSWSFRNQRLLNFLDIPH</sequence>
<reference evidence="3" key="1">
    <citation type="submission" date="2019-01" db="EMBL/GenBank/DDBJ databases">
        <title>Gri0909 isolated from a small marine red alga.</title>
        <authorList>
            <person name="Kim J."/>
            <person name="Jeong S.E."/>
            <person name="Jeon C.O."/>
        </authorList>
    </citation>
    <scope>NUCLEOTIDE SEQUENCE [LARGE SCALE GENOMIC DNA]</scope>
    <source>
        <strain evidence="3">Gri0909</strain>
    </source>
</reference>
<evidence type="ECO:0000313" key="2">
    <source>
        <dbReference type="EMBL" id="RVU36040.1"/>
    </source>
</evidence>
<dbReference type="EMBL" id="SADE01000002">
    <property type="protein sequence ID" value="RVU36040.1"/>
    <property type="molecule type" value="Genomic_DNA"/>
</dbReference>
<feature type="transmembrane region" description="Helical" evidence="1">
    <location>
        <begin position="71"/>
        <end position="104"/>
    </location>
</feature>